<gene>
    <name evidence="1" type="ORF">ZEAMMB73_Zm00001d024101</name>
</gene>
<accession>A0A1D6IXM9</accession>
<dbReference type="EMBL" id="CM000786">
    <property type="protein sequence ID" value="AQK40664.1"/>
    <property type="molecule type" value="Genomic_DNA"/>
</dbReference>
<dbReference type="AlphaFoldDB" id="A0A1D6IXM9"/>
<reference evidence="1" key="1">
    <citation type="submission" date="2015-12" db="EMBL/GenBank/DDBJ databases">
        <title>Update maize B73 reference genome by single molecule sequencing technologies.</title>
        <authorList>
            <consortium name="Maize Genome Sequencing Project"/>
            <person name="Ware D."/>
        </authorList>
    </citation>
    <scope>NUCLEOTIDE SEQUENCE</scope>
    <source>
        <tissue evidence="1">Seedling</tissue>
    </source>
</reference>
<proteinExistence type="predicted"/>
<evidence type="ECO:0000313" key="1">
    <source>
        <dbReference type="EMBL" id="AQK40664.1"/>
    </source>
</evidence>
<name>A0A1D6IXM9_MAIZE</name>
<protein>
    <submittedName>
        <fullName evidence="1">Uncharacterized protein</fullName>
    </submittedName>
</protein>
<organism evidence="1">
    <name type="scientific">Zea mays</name>
    <name type="common">Maize</name>
    <dbReference type="NCBI Taxonomy" id="4577"/>
    <lineage>
        <taxon>Eukaryota</taxon>
        <taxon>Viridiplantae</taxon>
        <taxon>Streptophyta</taxon>
        <taxon>Embryophyta</taxon>
        <taxon>Tracheophyta</taxon>
        <taxon>Spermatophyta</taxon>
        <taxon>Magnoliopsida</taxon>
        <taxon>Liliopsida</taxon>
        <taxon>Poales</taxon>
        <taxon>Poaceae</taxon>
        <taxon>PACMAD clade</taxon>
        <taxon>Panicoideae</taxon>
        <taxon>Andropogonodae</taxon>
        <taxon>Andropogoneae</taxon>
        <taxon>Tripsacinae</taxon>
        <taxon>Zea</taxon>
    </lineage>
</organism>
<sequence length="16" mass="1816">MSSVYIPLNICCSEEK</sequence>